<dbReference type="InterPro" id="IPR036277">
    <property type="entry name" value="SMC_hinge_sf"/>
</dbReference>
<dbReference type="HAMAP" id="MF_01894">
    <property type="entry name" value="Smc_prok"/>
    <property type="match status" value="1"/>
</dbReference>
<comment type="subunit">
    <text evidence="6">Homodimer.</text>
</comment>
<dbReference type="PANTHER" id="PTHR43977">
    <property type="entry name" value="STRUCTURAL MAINTENANCE OF CHROMOSOMES PROTEIN 3"/>
    <property type="match status" value="1"/>
</dbReference>
<accession>A0A1I4NJ79</accession>
<dbReference type="NCBIfam" id="TIGR02168">
    <property type="entry name" value="SMC_prok_B"/>
    <property type="match status" value="1"/>
</dbReference>
<feature type="region of interest" description="Disordered" evidence="7">
    <location>
        <begin position="768"/>
        <end position="804"/>
    </location>
</feature>
<keyword evidence="4 6" id="KW-0175">Coiled coil</keyword>
<evidence type="ECO:0000259" key="9">
    <source>
        <dbReference type="Pfam" id="PF06470"/>
    </source>
</evidence>
<dbReference type="Pfam" id="PF06470">
    <property type="entry name" value="SMC_hinge"/>
    <property type="match status" value="1"/>
</dbReference>
<evidence type="ECO:0000313" key="10">
    <source>
        <dbReference type="EMBL" id="SES20578.1"/>
    </source>
</evidence>
<dbReference type="CDD" id="cd03278">
    <property type="entry name" value="ABC_SMC_barmotin"/>
    <property type="match status" value="2"/>
</dbReference>
<dbReference type="GO" id="GO:0003677">
    <property type="term" value="F:DNA binding"/>
    <property type="evidence" value="ECO:0007669"/>
    <property type="project" value="UniProtKB-UniRule"/>
</dbReference>
<dbReference type="RefSeq" id="WP_074780556.1">
    <property type="nucleotide sequence ID" value="NZ_FOGN01000005.1"/>
</dbReference>
<dbReference type="AlphaFoldDB" id="A0A1I4NJ79"/>
<comment type="domain">
    <text evidence="6">Contains large globular domains required for ATP hydrolysis at each terminus and a third globular domain forming a flexible hinge near the middle of the molecule. These domains are separated by coiled-coil structures.</text>
</comment>
<dbReference type="GO" id="GO:0006260">
    <property type="term" value="P:DNA replication"/>
    <property type="evidence" value="ECO:0007669"/>
    <property type="project" value="UniProtKB-UniRule"/>
</dbReference>
<dbReference type="OrthoDB" id="9808768at2"/>
<dbReference type="Pfam" id="PF02463">
    <property type="entry name" value="SMC_N"/>
    <property type="match status" value="1"/>
</dbReference>
<evidence type="ECO:0000313" key="13">
    <source>
        <dbReference type="Proteomes" id="UP000186904"/>
    </source>
</evidence>
<dbReference type="SUPFAM" id="SSF52540">
    <property type="entry name" value="P-loop containing nucleoside triphosphate hydrolases"/>
    <property type="match status" value="1"/>
</dbReference>
<evidence type="ECO:0000313" key="11">
    <source>
        <dbReference type="EMBL" id="SFM15405.1"/>
    </source>
</evidence>
<evidence type="ECO:0000256" key="5">
    <source>
        <dbReference type="ARBA" id="ARBA00023125"/>
    </source>
</evidence>
<evidence type="ECO:0000256" key="2">
    <source>
        <dbReference type="ARBA" id="ARBA00022741"/>
    </source>
</evidence>
<dbReference type="GO" id="GO:0007062">
    <property type="term" value="P:sister chromatid cohesion"/>
    <property type="evidence" value="ECO:0007669"/>
    <property type="project" value="InterPro"/>
</dbReference>
<feature type="compositionally biased region" description="Basic and acidic residues" evidence="7">
    <location>
        <begin position="768"/>
        <end position="789"/>
    </location>
</feature>
<feature type="coiled-coil region" evidence="6">
    <location>
        <begin position="982"/>
        <end position="1012"/>
    </location>
</feature>
<evidence type="ECO:0000256" key="4">
    <source>
        <dbReference type="ARBA" id="ARBA00023054"/>
    </source>
</evidence>
<feature type="domain" description="SMC hinge" evidence="9">
    <location>
        <begin position="525"/>
        <end position="619"/>
    </location>
</feature>
<organism evidence="11 12">
    <name type="scientific">Halopseudomonas bauzanensis</name>
    <dbReference type="NCBI Taxonomy" id="653930"/>
    <lineage>
        <taxon>Bacteria</taxon>
        <taxon>Pseudomonadati</taxon>
        <taxon>Pseudomonadota</taxon>
        <taxon>Gammaproteobacteria</taxon>
        <taxon>Pseudomonadales</taxon>
        <taxon>Pseudomonadaceae</taxon>
        <taxon>Halopseudomonas</taxon>
    </lineage>
</organism>
<evidence type="ECO:0000256" key="3">
    <source>
        <dbReference type="ARBA" id="ARBA00022840"/>
    </source>
</evidence>
<feature type="coiled-coil region" evidence="6">
    <location>
        <begin position="170"/>
        <end position="238"/>
    </location>
</feature>
<sequence length="1167" mass="132170">MRLKCIKLAGFKSFVDPTTVFFPTNMGAVVGPNGCGKSNIIDAVRWVMGESSAKNLRGESMTDVIFNGSNSRKPVGQASIELVFDNSDGTLQGEYAGYNEISIRRKVTREAQNQYFLNGTKCRRRDITDIFLGTGLGPRSYSIIEQGMISKLIEAKPDELRLFIEEAAGISKYKERRRETENRIRRTHENLARLTDLREELERQLSRLHSQAQAAEKYKTLKADERQLKAQLQALRWQTLDGQTLEREQQVRGLEVALEGVIAEQRNADSEIEKQRDQHSELNDSFNQAQARYYSIGADISRIEQVLQFNRDRQRQVRDDLEQTEQAWQEAQSHLTQDQALLGDLRSELERTEPELELAAAADEDDAARMAEAEAAMQGWQTAWDEFNQQASAPRQQAEVEQSRIRHLEQSVERFGERIQRLEEERAGLSADSLDGELDTLNEQLAELDMRSESDQLTLDDLTDTLQQQREVLAALVQEQDGRRGEYQRQGGRLASLEALQQAALDQGIGVQQWLQAQGLGNAAVLAGQLRVEPGWEQAVETVLGADLHAISLPSLDALQAQLDSFEQGDLRLVERSTSGGAGPVRAASLLDKVDSAVDLSPWLGGIHTAADLQQALALRASLASHESVVTPAGHWLGPNWLRFQRGDDQEAGVLARQQEMEALHATLEQQQAQLDANEERMAELREQVRQLELRRDGLQQGLAQLGREQGELKAQRSARQVRLEQVTARRERIRADLQDIQAQRAEELEELGEARMVLQEALDRMADDTGRREALQQQREQHREHLEQVRQQSRTQRDRSHKLALRTQSLRAQLESTRQGLERLQTQVERLAERREQLQMSLEETQGPEEDQRIELESLLERRLQAEQELGTARQALELVDQQMREQERRRQQAEQQAQLLRNQLDEQRLLARDMQTRRQGLQEQLLEAGYDLQSVIATLPAGATEAEWEQQLMRLDGQVQRLGAINLAAIEEYELQSQRKQYLDAQNADLEEALDTLEQVIRKIDRETRSRFKETFDKVNAGLQNLFPKVFGGGNAWLELTGDDLLDTGVTIMARPPGKKNSTIHLLSGGEKALTAIALVFSIFQLNPAPFCMLDEVDAPLDDANVGRYARMVKEMSSRVQFIYITHNKIAMEMADQLMGVTMHEPGCSRLVTVNVEEAVALAEV</sequence>
<evidence type="ECO:0000259" key="8">
    <source>
        <dbReference type="Pfam" id="PF02463"/>
    </source>
</evidence>
<feature type="binding site" evidence="6">
    <location>
        <begin position="32"/>
        <end position="39"/>
    </location>
    <ligand>
        <name>ATP</name>
        <dbReference type="ChEBI" id="CHEBI:30616"/>
    </ligand>
</feature>
<feature type="domain" description="RecF/RecN/SMC N-terminal" evidence="8">
    <location>
        <begin position="3"/>
        <end position="1151"/>
    </location>
</feature>
<keyword evidence="12" id="KW-1185">Reference proteome</keyword>
<dbReference type="InterPro" id="IPR010935">
    <property type="entry name" value="SMC_hinge"/>
</dbReference>
<gene>
    <name evidence="6" type="primary">smc</name>
    <name evidence="11" type="ORF">SAMN04487855_2517</name>
    <name evidence="10" type="ORF">SAMN05216589_2704</name>
</gene>
<name>A0A1I4NJ79_9GAMM</name>
<evidence type="ECO:0000313" key="12">
    <source>
        <dbReference type="Proteomes" id="UP000186599"/>
    </source>
</evidence>
<dbReference type="Gene3D" id="3.40.50.300">
    <property type="entry name" value="P-loop containing nucleotide triphosphate hydrolases"/>
    <property type="match status" value="2"/>
</dbReference>
<dbReference type="SUPFAM" id="SSF75553">
    <property type="entry name" value="Smc hinge domain"/>
    <property type="match status" value="1"/>
</dbReference>
<evidence type="ECO:0000256" key="1">
    <source>
        <dbReference type="ARBA" id="ARBA00022490"/>
    </source>
</evidence>
<dbReference type="GO" id="GO:0007059">
    <property type="term" value="P:chromosome segregation"/>
    <property type="evidence" value="ECO:0007669"/>
    <property type="project" value="UniProtKB-UniRule"/>
</dbReference>
<dbReference type="EMBL" id="FOGN01000005">
    <property type="protein sequence ID" value="SES20578.1"/>
    <property type="molecule type" value="Genomic_DNA"/>
</dbReference>
<dbReference type="GO" id="GO:0005694">
    <property type="term" value="C:chromosome"/>
    <property type="evidence" value="ECO:0007669"/>
    <property type="project" value="InterPro"/>
</dbReference>
<comment type="subcellular location">
    <subcellularLocation>
        <location evidence="6">Cytoplasm</location>
    </subcellularLocation>
</comment>
<comment type="function">
    <text evidence="6">Required for chromosome condensation and partitioning.</text>
</comment>
<dbReference type="InterPro" id="IPR003395">
    <property type="entry name" value="RecF/RecN/SMC_N"/>
</dbReference>
<dbReference type="InterPro" id="IPR027417">
    <property type="entry name" value="P-loop_NTPase"/>
</dbReference>
<dbReference type="Proteomes" id="UP000186599">
    <property type="component" value="Unassembled WGS sequence"/>
</dbReference>
<dbReference type="PIRSF" id="PIRSF005719">
    <property type="entry name" value="SMC"/>
    <property type="match status" value="1"/>
</dbReference>
<feature type="coiled-coil region" evidence="6">
    <location>
        <begin position="405"/>
        <end position="479"/>
    </location>
</feature>
<evidence type="ECO:0000256" key="7">
    <source>
        <dbReference type="SAM" id="MobiDB-lite"/>
    </source>
</evidence>
<dbReference type="InterPro" id="IPR024704">
    <property type="entry name" value="SMC"/>
</dbReference>
<dbReference type="GO" id="GO:0005524">
    <property type="term" value="F:ATP binding"/>
    <property type="evidence" value="ECO:0007669"/>
    <property type="project" value="UniProtKB-UniRule"/>
</dbReference>
<dbReference type="STRING" id="653930.SAMN05216589_2704"/>
<keyword evidence="2 6" id="KW-0547">Nucleotide-binding</keyword>
<protein>
    <recommendedName>
        <fullName evidence="6">Chromosome partition protein Smc</fullName>
    </recommendedName>
</protein>
<dbReference type="EMBL" id="FOUA01000005">
    <property type="protein sequence ID" value="SFM15405.1"/>
    <property type="molecule type" value="Genomic_DNA"/>
</dbReference>
<dbReference type="InterPro" id="IPR011890">
    <property type="entry name" value="SMC_prok"/>
</dbReference>
<comment type="similarity">
    <text evidence="6">Belongs to the SMC family.</text>
</comment>
<keyword evidence="1 6" id="KW-0963">Cytoplasm</keyword>
<dbReference type="Proteomes" id="UP000186904">
    <property type="component" value="Unassembled WGS sequence"/>
</dbReference>
<keyword evidence="3 6" id="KW-0067">ATP-binding</keyword>
<proteinExistence type="inferred from homology"/>
<evidence type="ECO:0000256" key="6">
    <source>
        <dbReference type="HAMAP-Rule" id="MF_01894"/>
    </source>
</evidence>
<reference evidence="12 13" key="1">
    <citation type="submission" date="2016-10" db="EMBL/GenBank/DDBJ databases">
        <authorList>
            <person name="de Groot N.N."/>
        </authorList>
    </citation>
    <scope>NUCLEOTIDE SEQUENCE [LARGE SCALE GENOMIC DNA]</scope>
    <source>
        <strain evidence="11 12">CGMCC 1.9095</strain>
        <strain evidence="10 13">DSM 22558</strain>
    </source>
</reference>
<dbReference type="GO" id="GO:0016887">
    <property type="term" value="F:ATP hydrolysis activity"/>
    <property type="evidence" value="ECO:0007669"/>
    <property type="project" value="InterPro"/>
</dbReference>
<keyword evidence="5 6" id="KW-0238">DNA-binding</keyword>
<dbReference type="GO" id="GO:0030261">
    <property type="term" value="P:chromosome condensation"/>
    <property type="evidence" value="ECO:0007669"/>
    <property type="project" value="InterPro"/>
</dbReference>
<dbReference type="GO" id="GO:0005737">
    <property type="term" value="C:cytoplasm"/>
    <property type="evidence" value="ECO:0007669"/>
    <property type="project" value="UniProtKB-SubCell"/>
</dbReference>